<dbReference type="PROSITE" id="PS50082">
    <property type="entry name" value="WD_REPEATS_2"/>
    <property type="match status" value="2"/>
</dbReference>
<dbReference type="SUPFAM" id="SSF50978">
    <property type="entry name" value="WD40 repeat-like"/>
    <property type="match status" value="1"/>
</dbReference>
<gene>
    <name evidence="7" type="ORF">STAS_05277</name>
</gene>
<dbReference type="Gene3D" id="2.130.10.10">
    <property type="entry name" value="YVTN repeat-like/Quinoprotein amine dehydrogenase"/>
    <property type="match status" value="2"/>
</dbReference>
<organism evidence="7 8">
    <name type="scientific">Striga asiatica</name>
    <name type="common">Asiatic witchweed</name>
    <name type="synonym">Buchnera asiatica</name>
    <dbReference type="NCBI Taxonomy" id="4170"/>
    <lineage>
        <taxon>Eukaryota</taxon>
        <taxon>Viridiplantae</taxon>
        <taxon>Streptophyta</taxon>
        <taxon>Embryophyta</taxon>
        <taxon>Tracheophyta</taxon>
        <taxon>Spermatophyta</taxon>
        <taxon>Magnoliopsida</taxon>
        <taxon>eudicotyledons</taxon>
        <taxon>Gunneridae</taxon>
        <taxon>Pentapetalae</taxon>
        <taxon>asterids</taxon>
        <taxon>lamiids</taxon>
        <taxon>Lamiales</taxon>
        <taxon>Orobanchaceae</taxon>
        <taxon>Buchnereae</taxon>
        <taxon>Striga</taxon>
    </lineage>
</organism>
<feature type="compositionally biased region" description="Low complexity" evidence="4">
    <location>
        <begin position="543"/>
        <end position="561"/>
    </location>
</feature>
<dbReference type="Pfam" id="PF25483">
    <property type="entry name" value="DUF7906"/>
    <property type="match status" value="1"/>
</dbReference>
<keyword evidence="5" id="KW-0812">Transmembrane</keyword>
<feature type="repeat" description="WD" evidence="3">
    <location>
        <begin position="372"/>
        <end position="412"/>
    </location>
</feature>
<feature type="domain" description="DUF7906" evidence="6">
    <location>
        <begin position="567"/>
        <end position="697"/>
    </location>
</feature>
<dbReference type="EMBL" id="BKCP01003891">
    <property type="protein sequence ID" value="GER29416.1"/>
    <property type="molecule type" value="Genomic_DNA"/>
</dbReference>
<dbReference type="PANTHER" id="PTHR31515">
    <property type="entry name" value="TRANSMEMBRANE PROTEIN-RELATED"/>
    <property type="match status" value="1"/>
</dbReference>
<keyword evidence="5" id="KW-0472">Membrane</keyword>
<name>A0A5A7PA55_STRAF</name>
<dbReference type="OrthoDB" id="18100at2759"/>
<feature type="transmembrane region" description="Helical" evidence="5">
    <location>
        <begin position="1044"/>
        <end position="1064"/>
    </location>
</feature>
<dbReference type="SMART" id="SM00320">
    <property type="entry name" value="WD40"/>
    <property type="match status" value="5"/>
</dbReference>
<feature type="region of interest" description="Disordered" evidence="4">
    <location>
        <begin position="489"/>
        <end position="573"/>
    </location>
</feature>
<evidence type="ECO:0000256" key="3">
    <source>
        <dbReference type="PROSITE-ProRule" id="PRU00221"/>
    </source>
</evidence>
<keyword evidence="1 3" id="KW-0853">WD repeat</keyword>
<feature type="compositionally biased region" description="Low complexity" evidence="4">
    <location>
        <begin position="526"/>
        <end position="535"/>
    </location>
</feature>
<accession>A0A5A7PA55</accession>
<evidence type="ECO:0000256" key="1">
    <source>
        <dbReference type="ARBA" id="ARBA00022574"/>
    </source>
</evidence>
<sequence>MAEPSSPGRSSTAITDLDMDALTRCAGYLSLQDVSSLAMSCKYLNRAAYSDSIWRSLYSQEWPRVPLDLKASSVREAYLSRHISLRQFKYVDPLVRDIYTAGESLDHMLLDRNTIIFSQGQYIKSLNTENLVNGRISVATRGNHNSRITCMRLFSPSEACLYQSGSEGDDNVLITSSTDRFIRLWFKGVNRCFKGHTGPVLTLSDKLLGDNSGKIFASGGEDCTVRLWSINSSGKRGQQALKVTLFGHEKAVSFMSVAGHKTSLLVSISKNGKVWDTTTASSSTRSSCCVGSTSLPGMPVGMTCHESLVYVATVSSMLAVDLRTMSRAFMAVHEGNIHSFEFLPSKSLICTGGAGRALLWDIRRFSEPTVELSKHEGPVKLLHLDHHKIVTGGPYDSYIKVWETDTGQHLNSLISSGEDGKQNYTGCSTMAVDRCRIVTGGGVAYEGNSLLRFRDFRTATWRVPSGPYEPDPSVSKFWGSLSDIDSDSEESVGFLSSPISSNSPPQIPKTPPQSAAVKCPLPPPSSSSSISSSSSPTPPPPRRSSASTPSSPSSSAGTPTRPTTPSPPSLSAVPYSITDQIIRNEFEKEKPVGSFHIFIIHLGSQSKPYAYSYTPGDSSPGHTKCLGSIWAGKDRYLWIDLGAGPVDYGPALSGDGVLPKGEFHPLAALHGRPKSQKALLSDLASLVWSAYQVLLVPSLRIPVPFENKLIVEFVHIHGDDVSSMGLDWKSIERTFMDEVNNHDLLLGDQSLSFKQYDVKLSECSICSFSIARATTSYTSRYLFDNYTLIVSEYLDSKRLHQSIVESVDEFRRVGKLPEEEFGRILPVYVFDLDVNSILLLDRYHQSVAFKDMVIAVRTKSTQTVSDYSCNGHHVFTQTRELERPLVGSILQSMWGVSPTHLVWSPRHNHSLVDYTWSVGQTPFGPFSEVSSLSFVQKDAAKRNVLLTSLNYSISSGVDILESIASHGGERKLLKRNRHNEFLQRWNLFRYKLEKSISAMSHFDYEMALYYLRSSDHDLYAIHTLVYQASQELEAALVCFKDPPFPWLSFVSSGVIFFALLYAYAKRDKLFQNKRKQFLSGLPILQPNEPANLVISPTFCADAATILSYFSGCLLVNFGSPDCTKNAPLKNMSPSDLHVHIFHTDSGEYSLFVTCTLIH</sequence>
<evidence type="ECO:0000313" key="7">
    <source>
        <dbReference type="EMBL" id="GER29416.1"/>
    </source>
</evidence>
<dbReference type="PANTHER" id="PTHR31515:SF4">
    <property type="entry name" value="TRANSMEMBRANE PROTEIN"/>
    <property type="match status" value="1"/>
</dbReference>
<dbReference type="Pfam" id="PF00400">
    <property type="entry name" value="WD40"/>
    <property type="match status" value="2"/>
</dbReference>
<comment type="caution">
    <text evidence="7">The sequence shown here is derived from an EMBL/GenBank/DDBJ whole genome shotgun (WGS) entry which is preliminary data.</text>
</comment>
<keyword evidence="5" id="KW-1133">Transmembrane helix</keyword>
<dbReference type="InterPro" id="IPR015943">
    <property type="entry name" value="WD40/YVTN_repeat-like_dom_sf"/>
</dbReference>
<dbReference type="InterPro" id="IPR057228">
    <property type="entry name" value="DUF7906"/>
</dbReference>
<keyword evidence="2" id="KW-0677">Repeat</keyword>
<reference evidence="8" key="1">
    <citation type="journal article" date="2019" name="Curr. Biol.">
        <title>Genome Sequence of Striga asiatica Provides Insight into the Evolution of Plant Parasitism.</title>
        <authorList>
            <person name="Yoshida S."/>
            <person name="Kim S."/>
            <person name="Wafula E.K."/>
            <person name="Tanskanen J."/>
            <person name="Kim Y.M."/>
            <person name="Honaas L."/>
            <person name="Yang Z."/>
            <person name="Spallek T."/>
            <person name="Conn C.E."/>
            <person name="Ichihashi Y."/>
            <person name="Cheong K."/>
            <person name="Cui S."/>
            <person name="Der J.P."/>
            <person name="Gundlach H."/>
            <person name="Jiao Y."/>
            <person name="Hori C."/>
            <person name="Ishida J.K."/>
            <person name="Kasahara H."/>
            <person name="Kiba T."/>
            <person name="Kim M.S."/>
            <person name="Koo N."/>
            <person name="Laohavisit A."/>
            <person name="Lee Y.H."/>
            <person name="Lumba S."/>
            <person name="McCourt P."/>
            <person name="Mortimer J.C."/>
            <person name="Mutuku J.M."/>
            <person name="Nomura T."/>
            <person name="Sasaki-Sekimoto Y."/>
            <person name="Seto Y."/>
            <person name="Wang Y."/>
            <person name="Wakatake T."/>
            <person name="Sakakibara H."/>
            <person name="Demura T."/>
            <person name="Yamaguchi S."/>
            <person name="Yoneyama K."/>
            <person name="Manabe R.I."/>
            <person name="Nelson D.C."/>
            <person name="Schulman A.H."/>
            <person name="Timko M.P."/>
            <person name="dePamphilis C.W."/>
            <person name="Choi D."/>
            <person name="Shirasu K."/>
        </authorList>
    </citation>
    <scope>NUCLEOTIDE SEQUENCE [LARGE SCALE GENOMIC DNA]</scope>
    <source>
        <strain evidence="8">cv. UVA1</strain>
    </source>
</reference>
<dbReference type="InterPro" id="IPR019775">
    <property type="entry name" value="WD40_repeat_CS"/>
</dbReference>
<evidence type="ECO:0000256" key="2">
    <source>
        <dbReference type="ARBA" id="ARBA00022737"/>
    </source>
</evidence>
<evidence type="ECO:0000256" key="5">
    <source>
        <dbReference type="SAM" id="Phobius"/>
    </source>
</evidence>
<feature type="repeat" description="WD" evidence="3">
    <location>
        <begin position="193"/>
        <end position="232"/>
    </location>
</feature>
<dbReference type="InterPro" id="IPR001680">
    <property type="entry name" value="WD40_rpt"/>
</dbReference>
<dbReference type="InterPro" id="IPR036322">
    <property type="entry name" value="WD40_repeat_dom_sf"/>
</dbReference>
<keyword evidence="8" id="KW-1185">Reference proteome</keyword>
<protein>
    <recommendedName>
        <fullName evidence="6">DUF7906 domain-containing protein</fullName>
    </recommendedName>
</protein>
<dbReference type="SUPFAM" id="SSF81383">
    <property type="entry name" value="F-box domain"/>
    <property type="match status" value="1"/>
</dbReference>
<proteinExistence type="predicted"/>
<dbReference type="Gene3D" id="1.20.1280.50">
    <property type="match status" value="1"/>
</dbReference>
<evidence type="ECO:0000256" key="4">
    <source>
        <dbReference type="SAM" id="MobiDB-lite"/>
    </source>
</evidence>
<dbReference type="InterPro" id="IPR036047">
    <property type="entry name" value="F-box-like_dom_sf"/>
</dbReference>
<dbReference type="PROSITE" id="PS00678">
    <property type="entry name" value="WD_REPEATS_1"/>
    <property type="match status" value="1"/>
</dbReference>
<dbReference type="Proteomes" id="UP000325081">
    <property type="component" value="Unassembled WGS sequence"/>
</dbReference>
<evidence type="ECO:0000259" key="6">
    <source>
        <dbReference type="Pfam" id="PF25483"/>
    </source>
</evidence>
<evidence type="ECO:0000313" key="8">
    <source>
        <dbReference type="Proteomes" id="UP000325081"/>
    </source>
</evidence>
<dbReference type="AlphaFoldDB" id="A0A5A7PA55"/>